<dbReference type="InterPro" id="IPR029493">
    <property type="entry name" value="RecD2-like_HHH"/>
</dbReference>
<dbReference type="Pfam" id="PF23139">
    <property type="entry name" value="OB_YrrC"/>
    <property type="match status" value="1"/>
</dbReference>
<dbReference type="CDD" id="cd17933">
    <property type="entry name" value="DEXSc_RecD-like"/>
    <property type="match status" value="1"/>
</dbReference>
<keyword evidence="3" id="KW-0413">Isomerase</keyword>
<keyword evidence="2 3" id="KW-0067">ATP-binding</keyword>
<dbReference type="SMART" id="SM00382">
    <property type="entry name" value="AAA"/>
    <property type="match status" value="1"/>
</dbReference>
<dbReference type="SUPFAM" id="SSF47781">
    <property type="entry name" value="RuvA domain 2-like"/>
    <property type="match status" value="1"/>
</dbReference>
<dbReference type="CDD" id="cd18809">
    <property type="entry name" value="SF1_C_RecD"/>
    <property type="match status" value="1"/>
</dbReference>
<dbReference type="SUPFAM" id="SSF52540">
    <property type="entry name" value="P-loop containing nucleoside triphosphate hydrolases"/>
    <property type="match status" value="1"/>
</dbReference>
<keyword evidence="3" id="KW-0238">DNA-binding</keyword>
<dbReference type="EC" id="5.6.2.3" evidence="3"/>
<keyword evidence="1 3" id="KW-0547">Nucleotide-binding</keyword>
<dbReference type="RefSeq" id="WP_177679913.1">
    <property type="nucleotide sequence ID" value="NZ_JACRSU010000001.1"/>
</dbReference>
<name>A0A926DKE5_9FIRM</name>
<feature type="coiled-coil region" evidence="4">
    <location>
        <begin position="299"/>
        <end position="326"/>
    </location>
</feature>
<keyword evidence="4" id="KW-0175">Coiled coil</keyword>
<dbReference type="InterPro" id="IPR050534">
    <property type="entry name" value="Coronavir_polyprotein_1ab"/>
</dbReference>
<dbReference type="Pfam" id="PF13245">
    <property type="entry name" value="AAA_19"/>
    <property type="match status" value="1"/>
</dbReference>
<dbReference type="Pfam" id="PF18335">
    <property type="entry name" value="SH3_13"/>
    <property type="match status" value="1"/>
</dbReference>
<reference evidence="6" key="1">
    <citation type="submission" date="2020-08" db="EMBL/GenBank/DDBJ databases">
        <title>Genome public.</title>
        <authorList>
            <person name="Liu C."/>
            <person name="Sun Q."/>
        </authorList>
    </citation>
    <scope>NUCLEOTIDE SEQUENCE</scope>
    <source>
        <strain evidence="6">H8</strain>
    </source>
</reference>
<evidence type="ECO:0000313" key="7">
    <source>
        <dbReference type="Proteomes" id="UP000611762"/>
    </source>
</evidence>
<dbReference type="AlphaFoldDB" id="A0A926DKE5"/>
<dbReference type="EMBL" id="JACRSU010000001">
    <property type="protein sequence ID" value="MBC8539881.1"/>
    <property type="molecule type" value="Genomic_DNA"/>
</dbReference>
<protein>
    <recommendedName>
        <fullName evidence="3">ATP-dependent RecD2 DNA helicase</fullName>
        <ecNumber evidence="3">5.6.2.3</ecNumber>
    </recommendedName>
    <alternativeName>
        <fullName evidence="3">DNA 5'-3' helicase subunit RecD2</fullName>
    </alternativeName>
</protein>
<dbReference type="InterPro" id="IPR027417">
    <property type="entry name" value="P-loop_NTPase"/>
</dbReference>
<dbReference type="InterPro" id="IPR027785">
    <property type="entry name" value="UvrD-like_helicase_C"/>
</dbReference>
<dbReference type="NCBIfam" id="TIGR01448">
    <property type="entry name" value="recD_rel"/>
    <property type="match status" value="1"/>
</dbReference>
<dbReference type="PANTHER" id="PTHR43788:SF6">
    <property type="entry name" value="DNA HELICASE B"/>
    <property type="match status" value="1"/>
</dbReference>
<dbReference type="GO" id="GO:0017116">
    <property type="term" value="F:single-stranded DNA helicase activity"/>
    <property type="evidence" value="ECO:0007669"/>
    <property type="project" value="TreeGrafter"/>
</dbReference>
<comment type="similarity">
    <text evidence="3">Belongs to the RecD family. RecD2 subfamily.</text>
</comment>
<evidence type="ECO:0000256" key="4">
    <source>
        <dbReference type="SAM" id="Coils"/>
    </source>
</evidence>
<dbReference type="Gene3D" id="1.10.10.2220">
    <property type="match status" value="1"/>
</dbReference>
<evidence type="ECO:0000256" key="2">
    <source>
        <dbReference type="ARBA" id="ARBA00022840"/>
    </source>
</evidence>
<keyword evidence="3 6" id="KW-0347">Helicase</keyword>
<dbReference type="InterPro" id="IPR041451">
    <property type="entry name" value="RecD2_SH13"/>
</dbReference>
<dbReference type="GO" id="GO:0005524">
    <property type="term" value="F:ATP binding"/>
    <property type="evidence" value="ECO:0007669"/>
    <property type="project" value="UniProtKB-UniRule"/>
</dbReference>
<feature type="domain" description="AAA+ ATPase" evidence="5">
    <location>
        <begin position="337"/>
        <end position="489"/>
    </location>
</feature>
<feature type="binding site" evidence="3">
    <location>
        <begin position="348"/>
        <end position="352"/>
    </location>
    <ligand>
        <name>ATP</name>
        <dbReference type="ChEBI" id="CHEBI:30616"/>
    </ligand>
</feature>
<dbReference type="HAMAP" id="MF_01488">
    <property type="entry name" value="RecD2"/>
    <property type="match status" value="1"/>
</dbReference>
<dbReference type="Gene3D" id="1.10.150.20">
    <property type="entry name" value="5' to 3' exonuclease, C-terminal subdomain"/>
    <property type="match status" value="1"/>
</dbReference>
<dbReference type="Gene3D" id="3.40.50.300">
    <property type="entry name" value="P-loop containing nucleotide triphosphate hydrolases"/>
    <property type="match status" value="2"/>
</dbReference>
<evidence type="ECO:0000313" key="6">
    <source>
        <dbReference type="EMBL" id="MBC8539881.1"/>
    </source>
</evidence>
<accession>A0A926DKE5</accession>
<dbReference type="PANTHER" id="PTHR43788">
    <property type="entry name" value="DNA2/NAM7 HELICASE FAMILY MEMBER"/>
    <property type="match status" value="1"/>
</dbReference>
<dbReference type="InterPro" id="IPR006345">
    <property type="entry name" value="RecD2"/>
</dbReference>
<keyword evidence="3" id="KW-0378">Hydrolase</keyword>
<dbReference type="InterPro" id="IPR003593">
    <property type="entry name" value="AAA+_ATPase"/>
</dbReference>
<organism evidence="6 7">
    <name type="scientific">Congzhengia minquanensis</name>
    <dbReference type="NCBI Taxonomy" id="2763657"/>
    <lineage>
        <taxon>Bacteria</taxon>
        <taxon>Bacillati</taxon>
        <taxon>Bacillota</taxon>
        <taxon>Clostridia</taxon>
        <taxon>Eubacteriales</taxon>
        <taxon>Oscillospiraceae</taxon>
        <taxon>Congzhengia</taxon>
    </lineage>
</organism>
<sequence length="737" mass="81578">MNDKDAYQGTVDEIIYQNEDNGYAIFDLDAGEEGLITCVGTLPFLKRGEMLIVSGTWVNHPSYGQQLKVSLFQRVEPESKDTILTYLSSGVVKGIGRATAEKIVDRFGEDALRIIVDTPERLAEIKGITVEKAMKISENYMAIYDKEQLILFLQKYGISASYAVKVYDLLGKNAVEMIKENPYILCERIRGISFKTADMVASKAGGARNSVFRIQSGIKYILTFYAASEGHTYLKRGALITLAVRMLGIDGLEAENALIRLFSDHELVCKKIDDEDCVFLPALYHAEFVSAMCMKELLNGSEKEHVKDAEAEIEKLEKETGISLAEKQREAALCALNSGVTVITGGPGTGKTTTINFIIKLFEKSKKKIALAAPTGRAAKRMTELSGREAKTIHRLLEVGFTDDDELREYVRESTEPLEEDVVIIDEVSMVDAILMSSLLSAIKPGGRVILVGDSDQLPSVGAGNVLSDVISSGIVPTISLDTVFRQAEESMIVVNAHKINLGEYPILNKKDKDFFFVEAEDTYKTAQLLTDLVCRRLPNAYGLDPMADIQVISPMKKTQTGVYALNAALQALLNPGEPGKNERAFQNRILREGDKVMQIKNNYDLLWKRTGGDEGSGVYNGDMGRIVEVKTASVTILFDDGKKVVYENALLDEIELAYAVTVHKSQGSEFKTVVIPVFFGTEKLFSRNLLYTAVTRAREMVVLVGQKAALKKMVDNDYEAKRFSSLRWQLLEGENA</sequence>
<dbReference type="Gene3D" id="2.30.30.940">
    <property type="match status" value="1"/>
</dbReference>
<dbReference type="Proteomes" id="UP000611762">
    <property type="component" value="Unassembled WGS sequence"/>
</dbReference>
<comment type="function">
    <text evidence="3">DNA-dependent ATPase and ATP-dependent 5'-3' DNA helicase. Has no activity on blunt DNA or DNA with 3'-overhangs, requires at least 10 bases of 5'-ssDNA for helicase activity.</text>
</comment>
<dbReference type="GO" id="GO:0003677">
    <property type="term" value="F:DNA binding"/>
    <property type="evidence" value="ECO:0007669"/>
    <property type="project" value="UniProtKB-UniRule"/>
</dbReference>
<keyword evidence="7" id="KW-1185">Reference proteome</keyword>
<dbReference type="InterPro" id="IPR055446">
    <property type="entry name" value="RecD2_N_OB"/>
</dbReference>
<dbReference type="GO" id="GO:0043139">
    <property type="term" value="F:5'-3' DNA helicase activity"/>
    <property type="evidence" value="ECO:0007669"/>
    <property type="project" value="UniProtKB-UniRule"/>
</dbReference>
<proteinExistence type="inferred from homology"/>
<dbReference type="GO" id="GO:0009338">
    <property type="term" value="C:exodeoxyribonuclease V complex"/>
    <property type="evidence" value="ECO:0007669"/>
    <property type="project" value="TreeGrafter"/>
</dbReference>
<evidence type="ECO:0000256" key="1">
    <source>
        <dbReference type="ARBA" id="ARBA00022741"/>
    </source>
</evidence>
<evidence type="ECO:0000256" key="3">
    <source>
        <dbReference type="HAMAP-Rule" id="MF_01488"/>
    </source>
</evidence>
<dbReference type="InterPro" id="IPR010994">
    <property type="entry name" value="RuvA_2-like"/>
</dbReference>
<dbReference type="GO" id="GO:0006310">
    <property type="term" value="P:DNA recombination"/>
    <property type="evidence" value="ECO:0007669"/>
    <property type="project" value="InterPro"/>
</dbReference>
<dbReference type="GO" id="GO:0016787">
    <property type="term" value="F:hydrolase activity"/>
    <property type="evidence" value="ECO:0007669"/>
    <property type="project" value="UniProtKB-KW"/>
</dbReference>
<dbReference type="Pfam" id="PF14490">
    <property type="entry name" value="HHH_RecD2"/>
    <property type="match status" value="1"/>
</dbReference>
<comment type="caution">
    <text evidence="6">The sequence shown here is derived from an EMBL/GenBank/DDBJ whole genome shotgun (WGS) entry which is preliminary data.</text>
</comment>
<dbReference type="Pfam" id="PF13538">
    <property type="entry name" value="UvrD_C_2"/>
    <property type="match status" value="1"/>
</dbReference>
<evidence type="ECO:0000259" key="5">
    <source>
        <dbReference type="SMART" id="SM00382"/>
    </source>
</evidence>
<comment type="catalytic activity">
    <reaction evidence="3">
        <text>ATP + H2O = ADP + phosphate + H(+)</text>
        <dbReference type="Rhea" id="RHEA:13065"/>
        <dbReference type="ChEBI" id="CHEBI:15377"/>
        <dbReference type="ChEBI" id="CHEBI:15378"/>
        <dbReference type="ChEBI" id="CHEBI:30616"/>
        <dbReference type="ChEBI" id="CHEBI:43474"/>
        <dbReference type="ChEBI" id="CHEBI:456216"/>
        <dbReference type="EC" id="5.6.2.3"/>
    </reaction>
</comment>
<gene>
    <name evidence="3" type="primary">recD2</name>
    <name evidence="6" type="ORF">H8698_02685</name>
</gene>